<dbReference type="Pfam" id="PF01927">
    <property type="entry name" value="Mut7-C"/>
    <property type="match status" value="1"/>
</dbReference>
<dbReference type="STRING" id="797114.C475_09579"/>
<dbReference type="InterPro" id="IPR002782">
    <property type="entry name" value="Mut7-C_RNAse_dom"/>
</dbReference>
<feature type="compositionally biased region" description="Basic and acidic residues" evidence="1">
    <location>
        <begin position="30"/>
        <end position="42"/>
    </location>
</feature>
<reference evidence="3 4" key="1">
    <citation type="journal article" date="2014" name="PLoS Genet.">
        <title>Phylogenetically driven sequencing of extremely halophilic archaea reveals strategies for static and dynamic osmo-response.</title>
        <authorList>
            <person name="Becker E.A."/>
            <person name="Seitzer P.M."/>
            <person name="Tritt A."/>
            <person name="Larsen D."/>
            <person name="Krusor M."/>
            <person name="Yao A.I."/>
            <person name="Wu D."/>
            <person name="Madern D."/>
            <person name="Eisen J.A."/>
            <person name="Darling A.E."/>
            <person name="Facciotti M.T."/>
        </authorList>
    </citation>
    <scope>NUCLEOTIDE SEQUENCE [LARGE SCALE GENOMIC DNA]</scope>
    <source>
        <strain evidence="3 4">2-9-1</strain>
    </source>
</reference>
<evidence type="ECO:0000313" key="3">
    <source>
        <dbReference type="EMBL" id="ELZ25699.1"/>
    </source>
</evidence>
<dbReference type="PATRIC" id="fig|797114.5.peg.1949"/>
<feature type="region of interest" description="Disordered" evidence="1">
    <location>
        <begin position="1"/>
        <end position="45"/>
    </location>
</feature>
<dbReference type="PANTHER" id="PTHR39081:SF1">
    <property type="entry name" value="MUT7-C RNASE DOMAIN-CONTAINING PROTEIN"/>
    <property type="match status" value="1"/>
</dbReference>
<feature type="domain" description="Mut7-C RNAse" evidence="2">
    <location>
        <begin position="52"/>
        <end position="191"/>
    </location>
</feature>
<proteinExistence type="predicted"/>
<dbReference type="EMBL" id="AOIU01000023">
    <property type="protein sequence ID" value="ELZ25699.1"/>
    <property type="molecule type" value="Genomic_DNA"/>
</dbReference>
<organism evidence="3 4">
    <name type="scientific">Halosimplex carlsbadense 2-9-1</name>
    <dbReference type="NCBI Taxonomy" id="797114"/>
    <lineage>
        <taxon>Archaea</taxon>
        <taxon>Methanobacteriati</taxon>
        <taxon>Methanobacteriota</taxon>
        <taxon>Stenosarchaea group</taxon>
        <taxon>Halobacteria</taxon>
        <taxon>Halobacteriales</taxon>
        <taxon>Haloarculaceae</taxon>
        <taxon>Halosimplex</taxon>
    </lineage>
</organism>
<dbReference type="AlphaFoldDB" id="M0CUX7"/>
<evidence type="ECO:0000256" key="1">
    <source>
        <dbReference type="SAM" id="MobiDB-lite"/>
    </source>
</evidence>
<comment type="caution">
    <text evidence="3">The sequence shown here is derived from an EMBL/GenBank/DDBJ whole genome shotgun (WGS) entry which is preliminary data.</text>
</comment>
<sequence>MTGDQSDTDERASDRGGTTVAAEAVGDGGPTDRDGGADRDDLPQEPAGETALLLDTMLGKLATYLRMCGYDAAYAGERGIEADDDVLALTHTEGRVLVTRDRELAARAERSQLLSTREVTEQLLELRRSGFDLELADEPARCSACNGPLERVDRTEPTPDYAPETHEETVWRCHNCGQHFWKGSHWADVAGTLDDL</sequence>
<dbReference type="Proteomes" id="UP000011626">
    <property type="component" value="Unassembled WGS sequence"/>
</dbReference>
<dbReference type="eggNOG" id="arCOG04290">
    <property type="taxonomic scope" value="Archaea"/>
</dbReference>
<protein>
    <recommendedName>
        <fullName evidence="2">Mut7-C RNAse domain-containing protein</fullName>
    </recommendedName>
</protein>
<evidence type="ECO:0000259" key="2">
    <source>
        <dbReference type="Pfam" id="PF01927"/>
    </source>
</evidence>
<evidence type="ECO:0000313" key="4">
    <source>
        <dbReference type="Proteomes" id="UP000011626"/>
    </source>
</evidence>
<name>M0CUX7_9EURY</name>
<gene>
    <name evidence="3" type="ORF">C475_09579</name>
</gene>
<accession>M0CUX7</accession>
<dbReference type="PANTHER" id="PTHR39081">
    <property type="entry name" value="MUT7-C DOMAIN-CONTAINING PROTEIN"/>
    <property type="match status" value="1"/>
</dbReference>
<keyword evidence="4" id="KW-1185">Reference proteome</keyword>